<proteinExistence type="predicted"/>
<feature type="region of interest" description="Disordered" evidence="1">
    <location>
        <begin position="148"/>
        <end position="175"/>
    </location>
</feature>
<evidence type="ECO:0000256" key="1">
    <source>
        <dbReference type="SAM" id="MobiDB-lite"/>
    </source>
</evidence>
<dbReference type="InterPro" id="IPR009057">
    <property type="entry name" value="Homeodomain-like_sf"/>
</dbReference>
<sequence>MSQKKYVVTLSADERDHLDDLLRTGKVSVLVRTQTRILLRADQADGGPALDDETIADQLEVGLRTISRVRRRFVERGFEDCVRRKKQDRPSRVCKLDGAAEARLIAVACSTPPDGREAWTMQMLADKLIALDVVEAIFDETVRRALKKVPSSRGSRSSGASRTDPAASSWPGWRT</sequence>
<keyword evidence="3" id="KW-1185">Reference proteome</keyword>
<name>A0A6P2CX81_9BACT</name>
<gene>
    <name evidence="2" type="ORF">SOIL9_41550</name>
</gene>
<dbReference type="AlphaFoldDB" id="A0A6P2CX81"/>
<organism evidence="2 3">
    <name type="scientific">Gemmata massiliana</name>
    <dbReference type="NCBI Taxonomy" id="1210884"/>
    <lineage>
        <taxon>Bacteria</taxon>
        <taxon>Pseudomonadati</taxon>
        <taxon>Planctomycetota</taxon>
        <taxon>Planctomycetia</taxon>
        <taxon>Gemmatales</taxon>
        <taxon>Gemmataceae</taxon>
        <taxon>Gemmata</taxon>
    </lineage>
</organism>
<dbReference type="EMBL" id="LR593886">
    <property type="protein sequence ID" value="VTR93559.1"/>
    <property type="molecule type" value="Genomic_DNA"/>
</dbReference>
<protein>
    <recommendedName>
        <fullName evidence="4">Transposase</fullName>
    </recommendedName>
</protein>
<evidence type="ECO:0008006" key="4">
    <source>
        <dbReference type="Google" id="ProtNLM"/>
    </source>
</evidence>
<dbReference type="Pfam" id="PF13565">
    <property type="entry name" value="HTH_32"/>
    <property type="match status" value="1"/>
</dbReference>
<feature type="compositionally biased region" description="Low complexity" evidence="1">
    <location>
        <begin position="151"/>
        <end position="162"/>
    </location>
</feature>
<reference evidence="2 3" key="1">
    <citation type="submission" date="2019-05" db="EMBL/GenBank/DDBJ databases">
        <authorList>
            <consortium name="Science for Life Laboratories"/>
        </authorList>
    </citation>
    <scope>NUCLEOTIDE SEQUENCE [LARGE SCALE GENOMIC DNA]</scope>
    <source>
        <strain evidence="2">Soil9</strain>
    </source>
</reference>
<evidence type="ECO:0000313" key="3">
    <source>
        <dbReference type="Proteomes" id="UP000464178"/>
    </source>
</evidence>
<accession>A0A6P2CX81</accession>
<dbReference type="KEGG" id="gms:SOIL9_41550"/>
<dbReference type="Proteomes" id="UP000464178">
    <property type="component" value="Chromosome"/>
</dbReference>
<evidence type="ECO:0000313" key="2">
    <source>
        <dbReference type="EMBL" id="VTR93559.1"/>
    </source>
</evidence>
<dbReference type="SUPFAM" id="SSF46689">
    <property type="entry name" value="Homeodomain-like"/>
    <property type="match status" value="1"/>
</dbReference>